<feature type="region of interest" description="Disordered" evidence="2">
    <location>
        <begin position="237"/>
        <end position="258"/>
    </location>
</feature>
<accession>A0ABW5SB43</accession>
<dbReference type="InterPro" id="IPR026444">
    <property type="entry name" value="Secre_tail"/>
</dbReference>
<keyword evidence="1 3" id="KW-0732">Signal</keyword>
<dbReference type="Proteomes" id="UP001597357">
    <property type="component" value="Unassembled WGS sequence"/>
</dbReference>
<dbReference type="NCBIfam" id="TIGR04183">
    <property type="entry name" value="Por_Secre_tail"/>
    <property type="match status" value="1"/>
</dbReference>
<feature type="domain" description="Secretion system C-terminal sorting" evidence="4">
    <location>
        <begin position="933"/>
        <end position="1001"/>
    </location>
</feature>
<name>A0ABW5SB43_9FLAO</name>
<comment type="caution">
    <text evidence="5">The sequence shown here is derived from an EMBL/GenBank/DDBJ whole genome shotgun (WGS) entry which is preliminary data.</text>
</comment>
<feature type="chain" id="PRO_5046126620" evidence="3">
    <location>
        <begin position="23"/>
        <end position="1010"/>
    </location>
</feature>
<feature type="signal peptide" evidence="3">
    <location>
        <begin position="1"/>
        <end position="22"/>
    </location>
</feature>
<evidence type="ECO:0000313" key="5">
    <source>
        <dbReference type="EMBL" id="MFD2696600.1"/>
    </source>
</evidence>
<feature type="compositionally biased region" description="Polar residues" evidence="2">
    <location>
        <begin position="242"/>
        <end position="258"/>
    </location>
</feature>
<sequence length="1010" mass="110405">MRKLGLLLSFLLTTTWSIGLHAQCADDTTDPTPGDFINNQWTVYAYNLVSVGSSEPAFNQRDYSDYRGYYIDAGYGTGNLSFDSRQSFAANQSPSNVTGYTGCNVTSNNHMVSYKRKGFPNDTYTLSITSAPGQPSGQAHDDNVWIIIDGSVVFQHDGCCDTHANVWSGNLDANSEVEYVWIERPGNSYGALQVEPVSNPSLTYGTDEWHVSVYSDKAFSVLEGYYTETNLSFDTADRWSDNDTPSNANATSGAAYSGDPVSNDNHSYTYAREGFPCGIYQIDITRHDDDVRLIVDGELVYSSNSWDNRNGVPNVWQGYLGASSKISFSIVEDAGASRGALSFVPIAVPSSGNNMVIWTGAIDSDVSKAGNWCVDDPSLVTEPELHIPANVPNFPNFNVSFNAKDVNIYSEANMSITNTLTLSGNLNNEGGIINSESGQLNFDDAGNAAAQNINGAGFEIGSINLAGDLNLSTSTPIRLLNNLTFTNTANLTTNDNLVLACRFNDAANRVAQIGELVSGSSVTGNVITEQCIPARRAFRLVSSPVSTTTSIHDNWQEGANAWNNDPNPGYGTHITGTNSDQTNGFDLTPSGNPSLFLFNNSSQQWSAIDNTDINTLSAGEPLRLMVRGDRSTDITNNAAAPSNTILRATGSILSGDVLYNTQFNQNADAFNFFGNPYPAAVDMGMVLNDAATTNLKQDYIVWDAQMGVRGAFVSIDMDDGSAIDGATGSAANQFLQPGQAAFVVTQTTGVTPTMMFKEAYKNINQAQTAVFSTGNDIPSLTLQLYTQNQFLNQEKPRDAIRIKWDSQYSNAYAGEDLPKFGNLDENIAVVNGQAYTSIDRRSMPQTGETIPLFVNQYRENQYSLQFTFESLPGLNLYLVDQYKNKEILVSKNDQVYNFSVDSSLPGSIAQDRFYFKWGSQLSIDEETASVYKIYPVPAHNLLNLQLDLGKSQARQVQVYNMLGQKLIQQNIDKNQSTYSLDLSKLQTGNYVLVLIDNNGQNLYREQFIKN</sequence>
<evidence type="ECO:0000256" key="2">
    <source>
        <dbReference type="SAM" id="MobiDB-lite"/>
    </source>
</evidence>
<evidence type="ECO:0000256" key="1">
    <source>
        <dbReference type="ARBA" id="ARBA00022729"/>
    </source>
</evidence>
<proteinExistence type="predicted"/>
<organism evidence="5 6">
    <name type="scientific">Mesonia sediminis</name>
    <dbReference type="NCBI Taxonomy" id="1703946"/>
    <lineage>
        <taxon>Bacteria</taxon>
        <taxon>Pseudomonadati</taxon>
        <taxon>Bacteroidota</taxon>
        <taxon>Flavobacteriia</taxon>
        <taxon>Flavobacteriales</taxon>
        <taxon>Flavobacteriaceae</taxon>
        <taxon>Mesonia</taxon>
    </lineage>
</organism>
<gene>
    <name evidence="5" type="ORF">ACFSQ0_01195</name>
</gene>
<reference evidence="6" key="1">
    <citation type="journal article" date="2019" name="Int. J. Syst. Evol. Microbiol.">
        <title>The Global Catalogue of Microorganisms (GCM) 10K type strain sequencing project: providing services to taxonomists for standard genome sequencing and annotation.</title>
        <authorList>
            <consortium name="The Broad Institute Genomics Platform"/>
            <consortium name="The Broad Institute Genome Sequencing Center for Infectious Disease"/>
            <person name="Wu L."/>
            <person name="Ma J."/>
        </authorList>
    </citation>
    <scope>NUCLEOTIDE SEQUENCE [LARGE SCALE GENOMIC DNA]</scope>
    <source>
        <strain evidence="6">KCTC 42255</strain>
    </source>
</reference>
<evidence type="ECO:0000256" key="3">
    <source>
        <dbReference type="SAM" id="SignalP"/>
    </source>
</evidence>
<dbReference type="EMBL" id="JBHULZ010000006">
    <property type="protein sequence ID" value="MFD2696600.1"/>
    <property type="molecule type" value="Genomic_DNA"/>
</dbReference>
<dbReference type="Pfam" id="PF18962">
    <property type="entry name" value="Por_Secre_tail"/>
    <property type="match status" value="1"/>
</dbReference>
<keyword evidence="6" id="KW-1185">Reference proteome</keyword>
<dbReference type="RefSeq" id="WP_379042997.1">
    <property type="nucleotide sequence ID" value="NZ_JBHULZ010000006.1"/>
</dbReference>
<evidence type="ECO:0000313" key="6">
    <source>
        <dbReference type="Proteomes" id="UP001597357"/>
    </source>
</evidence>
<evidence type="ECO:0000259" key="4">
    <source>
        <dbReference type="Pfam" id="PF18962"/>
    </source>
</evidence>
<protein>
    <submittedName>
        <fullName evidence="5">T9SS type A sorting domain-containing protein</fullName>
    </submittedName>
</protein>